<comment type="caution">
    <text evidence="9">The sequence shown here is derived from an EMBL/GenBank/DDBJ whole genome shotgun (WGS) entry which is preliminary data.</text>
</comment>
<keyword evidence="4" id="KW-0574">Periplasm</keyword>
<dbReference type="Proteomes" id="UP000037836">
    <property type="component" value="Unassembled WGS sequence"/>
</dbReference>
<gene>
    <name evidence="8" type="ORF">AC496_1235</name>
    <name evidence="9" type="ORF">ALQ41_00112</name>
</gene>
<comment type="subcellular location">
    <subcellularLocation>
        <location evidence="1">Periplasm</location>
    </subcellularLocation>
</comment>
<evidence type="ECO:0000259" key="7">
    <source>
        <dbReference type="Pfam" id="PF02753"/>
    </source>
</evidence>
<dbReference type="GO" id="GO:0030288">
    <property type="term" value="C:outer membrane-bounded periplasmic space"/>
    <property type="evidence" value="ECO:0007669"/>
    <property type="project" value="InterPro"/>
</dbReference>
<evidence type="ECO:0000256" key="4">
    <source>
        <dbReference type="ARBA" id="ARBA00022764"/>
    </source>
</evidence>
<feature type="domain" description="Pili assembly chaperone C-terminal" evidence="7">
    <location>
        <begin position="177"/>
        <end position="237"/>
    </location>
</feature>
<dbReference type="InterPro" id="IPR050643">
    <property type="entry name" value="Periplasmic_pilus_chap"/>
</dbReference>
<protein>
    <submittedName>
        <fullName evidence="9">Pili assembly chaperone</fullName>
    </submittedName>
</protein>
<evidence type="ECO:0000259" key="6">
    <source>
        <dbReference type="Pfam" id="PF00345"/>
    </source>
</evidence>
<dbReference type="InterPro" id="IPR013783">
    <property type="entry name" value="Ig-like_fold"/>
</dbReference>
<dbReference type="Pfam" id="PF02753">
    <property type="entry name" value="PapD_C"/>
    <property type="match status" value="1"/>
</dbReference>
<evidence type="ECO:0000313" key="8">
    <source>
        <dbReference type="EMBL" id="KPC39295.1"/>
    </source>
</evidence>
<reference evidence="9 11" key="3">
    <citation type="submission" date="2018-08" db="EMBL/GenBank/DDBJ databases">
        <title>Recombination of ecologically and evolutionarily significant loci maintains genetic cohesion in the Pseudomonas syringae species complex.</title>
        <authorList>
            <person name="Dillon M."/>
            <person name="Thakur S."/>
            <person name="Almeida R.N.D."/>
            <person name="Weir B.S."/>
            <person name="Guttman D.S."/>
        </authorList>
    </citation>
    <scope>NUCLEOTIDE SEQUENCE [LARGE SCALE GENOMIC DNA]</scope>
    <source>
        <strain evidence="9 11">ICMP 867</strain>
    </source>
</reference>
<keyword evidence="3" id="KW-0732">Signal</keyword>
<organism evidence="9 11">
    <name type="scientific">Pseudomonas savastanoi pv. glycinea</name>
    <name type="common">Pseudomonas syringae pv. glycinea</name>
    <dbReference type="NCBI Taxonomy" id="318"/>
    <lineage>
        <taxon>Bacteria</taxon>
        <taxon>Pseudomonadati</taxon>
        <taxon>Pseudomonadota</taxon>
        <taxon>Gammaproteobacteria</taxon>
        <taxon>Pseudomonadales</taxon>
        <taxon>Pseudomonadaceae</taxon>
        <taxon>Pseudomonas</taxon>
    </lineage>
</organism>
<comment type="similarity">
    <text evidence="2">Belongs to the periplasmic pilus chaperone family.</text>
</comment>
<evidence type="ECO:0000313" key="11">
    <source>
        <dbReference type="Proteomes" id="UP000280599"/>
    </source>
</evidence>
<reference evidence="8 10" key="2">
    <citation type="submission" date="2015-10" db="EMBL/GenBank/DDBJ databases">
        <title>Comparative genomics and high-throughput reverse genetic screens identify a new phytobacterial MAMP and an Arabidopsis receptor required for immune elicitation.</title>
        <authorList>
            <person name="Mott G.A."/>
            <person name="Thakur S."/>
            <person name="Wang P.W."/>
            <person name="Desveaux D."/>
            <person name="Guttman D.S."/>
        </authorList>
    </citation>
    <scope>NUCLEOTIDE SEQUENCE [LARGE SCALE GENOMIC DNA]</scope>
    <source>
        <strain evidence="8 10">BR1</strain>
    </source>
</reference>
<dbReference type="Gene3D" id="2.60.40.10">
    <property type="entry name" value="Immunoglobulins"/>
    <property type="match status" value="2"/>
</dbReference>
<dbReference type="GO" id="GO:0071555">
    <property type="term" value="P:cell wall organization"/>
    <property type="evidence" value="ECO:0007669"/>
    <property type="project" value="InterPro"/>
</dbReference>
<dbReference type="InterPro" id="IPR016147">
    <property type="entry name" value="Pili_assmbl_chaperone_N"/>
</dbReference>
<evidence type="ECO:0000256" key="2">
    <source>
        <dbReference type="ARBA" id="ARBA00007399"/>
    </source>
</evidence>
<evidence type="ECO:0000256" key="5">
    <source>
        <dbReference type="ARBA" id="ARBA00023186"/>
    </source>
</evidence>
<reference evidence="8" key="1">
    <citation type="submission" date="2015-07" db="EMBL/GenBank/DDBJ databases">
        <authorList>
            <person name="O'Brien H.E."/>
            <person name="Thakur S."/>
            <person name="Gong Y."/>
            <person name="Wang P.W."/>
            <person name="Guttman D.S."/>
        </authorList>
    </citation>
    <scope>NUCLEOTIDE SEQUENCE</scope>
    <source>
        <strain evidence="8">BR1</strain>
    </source>
</reference>
<keyword evidence="10" id="KW-1185">Reference proteome</keyword>
<evidence type="ECO:0000256" key="3">
    <source>
        <dbReference type="ARBA" id="ARBA00022729"/>
    </source>
</evidence>
<proteinExistence type="inferred from homology"/>
<evidence type="ECO:0000313" key="9">
    <source>
        <dbReference type="EMBL" id="RMO44460.1"/>
    </source>
</evidence>
<dbReference type="PANTHER" id="PTHR30251">
    <property type="entry name" value="PILUS ASSEMBLY CHAPERONE"/>
    <property type="match status" value="1"/>
</dbReference>
<dbReference type="EMBL" id="RBPT01000267">
    <property type="protein sequence ID" value="RMO44460.1"/>
    <property type="molecule type" value="Genomic_DNA"/>
</dbReference>
<dbReference type="SUPFAM" id="SSF49354">
    <property type="entry name" value="PapD-like"/>
    <property type="match status" value="1"/>
</dbReference>
<dbReference type="InterPro" id="IPR008962">
    <property type="entry name" value="PapD-like_sf"/>
</dbReference>
<dbReference type="InterPro" id="IPR036316">
    <property type="entry name" value="Pili_assmbl_chap_C_dom_sf"/>
</dbReference>
<dbReference type="PANTHER" id="PTHR30251:SF2">
    <property type="entry name" value="FIMBRIAL CHAPERONE YADV-RELATED"/>
    <property type="match status" value="1"/>
</dbReference>
<dbReference type="Pfam" id="PF00345">
    <property type="entry name" value="PapD_N"/>
    <property type="match status" value="1"/>
</dbReference>
<dbReference type="Proteomes" id="UP000280599">
    <property type="component" value="Unassembled WGS sequence"/>
</dbReference>
<feature type="domain" description="Pili assembly chaperone N-terminal" evidence="6">
    <location>
        <begin position="29"/>
        <end position="150"/>
    </location>
</feature>
<dbReference type="PRINTS" id="PR00969">
    <property type="entry name" value="CHAPERONPILI"/>
</dbReference>
<dbReference type="AlphaFoldDB" id="A0A3M4PX93"/>
<dbReference type="InterPro" id="IPR016148">
    <property type="entry name" value="Pili_assmbl_chaperone_C"/>
</dbReference>
<dbReference type="SUPFAM" id="SSF49584">
    <property type="entry name" value="Periplasmic chaperone C-domain"/>
    <property type="match status" value="1"/>
</dbReference>
<dbReference type="EMBL" id="LGLO01000100">
    <property type="protein sequence ID" value="KPC39295.1"/>
    <property type="molecule type" value="Genomic_DNA"/>
</dbReference>
<accession>A0A3M4PX93</accession>
<evidence type="ECO:0000313" key="10">
    <source>
        <dbReference type="Proteomes" id="UP000037836"/>
    </source>
</evidence>
<evidence type="ECO:0000256" key="1">
    <source>
        <dbReference type="ARBA" id="ARBA00004418"/>
    </source>
</evidence>
<keyword evidence="5" id="KW-0143">Chaperone</keyword>
<dbReference type="InterPro" id="IPR001829">
    <property type="entry name" value="Pili_assmbl_chaperone_bac"/>
</dbReference>
<name>A0A3M4PX93_PSESG</name>
<sequence length="263" mass="28675">MPMSALADSCPAILAVLLLMGSVGAQGAISLSGTRLVFDGQYHEASIEVRNRGDSEALFQAWISDARDDDDTPQARRSTLPFVVTPPLSSLPVGGRQALRVLYQGTGMPQGRESLLHLYVLEVPRRQEGVRQLNVAVRQRINVFYRPIGLEGDPADTGAKLLWTLTHDEAGVSLLTVSNPMPYHASLQALRIDAVQISEYLLLAPGAHSEMVVPASVLPSATRRFSYKALTDYGGQRTYCTPLKGHAVFTARLLENNSFQDEC</sequence>